<evidence type="ECO:0000259" key="6">
    <source>
        <dbReference type="PROSITE" id="PS50111"/>
    </source>
</evidence>
<dbReference type="AlphaFoldDB" id="A0A1D7XFW9"/>
<dbReference type="InterPro" id="IPR004089">
    <property type="entry name" value="MCPsignal_dom"/>
</dbReference>
<sequence length="567" mass="63941">MYRRIKEKFKNFSIRKKVRRSFSIVLAFTLTFMIMSVFSLHFVSQKITKLYNEPFRAVDVTWSMKTEFLKMERDMYQALIENDEEKIKNNISGVNDQLKALESDTQNLRNIYIENDNLNNVIDKFEKTINDVKDEREDIYSLLLGNKDSEAYELIIGKYNNEIENAREYLIDIGEITNNDALDFVKDAESTKNLILISSIIILVLMLGSVILISKAIESTLLEGINHVKKVSSDLSNGNLVIDNSYVSDDEMGEMSRDLNETIQNLSDYVNDISRVIENIANENLDVKTLIEYKGNFKPIQDSLNNIIDSFNSIFKNIHQAADLVASSSEEIASTTQSLSDGAVEQSNAVEDVFSKFNKVLEKINKNTESTKVAEEVFENTREIVLHGNEKMDELMKSMYKVNEMSNEIEKITNTIEEIASQTNLLALNAAIEAARAGEAGKGFAVVADEVKLLAEQSSKEVKNTNQIIQNSMKFITNSNVLAKETLEALEEIAKNVDNTTELVKQIADSSEYQSEALGDMSVRVDQISEVIQTNSATAEETAAATEELASQAEILEQEISKFRLKN</sequence>
<evidence type="ECO:0000256" key="1">
    <source>
        <dbReference type="ARBA" id="ARBA00022500"/>
    </source>
</evidence>
<dbReference type="Gene3D" id="6.10.340.10">
    <property type="match status" value="1"/>
</dbReference>
<evidence type="ECO:0000256" key="2">
    <source>
        <dbReference type="ARBA" id="ARBA00029447"/>
    </source>
</evidence>
<evidence type="ECO:0000256" key="3">
    <source>
        <dbReference type="PROSITE-ProRule" id="PRU00284"/>
    </source>
</evidence>
<dbReference type="Gene3D" id="1.10.287.950">
    <property type="entry name" value="Methyl-accepting chemotaxis protein"/>
    <property type="match status" value="1"/>
</dbReference>
<dbReference type="SMART" id="SM00283">
    <property type="entry name" value="MA"/>
    <property type="match status" value="1"/>
</dbReference>
<evidence type="ECO:0000259" key="8">
    <source>
        <dbReference type="PROSITE" id="PS50885"/>
    </source>
</evidence>
<dbReference type="PANTHER" id="PTHR43531">
    <property type="entry name" value="PROTEIN ICFG"/>
    <property type="match status" value="1"/>
</dbReference>
<dbReference type="PROSITE" id="PS50885">
    <property type="entry name" value="HAMP"/>
    <property type="match status" value="1"/>
</dbReference>
<feature type="domain" description="Methyl-accepting transducer" evidence="6">
    <location>
        <begin position="321"/>
        <end position="550"/>
    </location>
</feature>
<keyword evidence="5" id="KW-0812">Transmembrane</keyword>
<reference evidence="10" key="1">
    <citation type="submission" date="2016-09" db="EMBL/GenBank/DDBJ databases">
        <title>Genomics of Clostridium taeniosporum, an organism which forms endospores with ribbon-like appendages.</title>
        <authorList>
            <person name="Walker J.R."/>
        </authorList>
    </citation>
    <scope>NUCLEOTIDE SEQUENCE [LARGE SCALE GENOMIC DNA]</scope>
    <source>
        <strain evidence="10">1/k</strain>
    </source>
</reference>
<comment type="similarity">
    <text evidence="2">Belongs to the methyl-accepting chemotaxis (MCP) protein family.</text>
</comment>
<feature type="domain" description="HAMP" evidence="8">
    <location>
        <begin position="219"/>
        <end position="271"/>
    </location>
</feature>
<dbReference type="STRING" id="394958.BGI42_00220"/>
<keyword evidence="10" id="KW-1185">Reference proteome</keyword>
<evidence type="ECO:0000256" key="5">
    <source>
        <dbReference type="SAM" id="Phobius"/>
    </source>
</evidence>
<evidence type="ECO:0000313" key="9">
    <source>
        <dbReference type="EMBL" id="AOR22254.1"/>
    </source>
</evidence>
<dbReference type="KEGG" id="ctae:BGI42_00220"/>
<gene>
    <name evidence="9" type="ORF">BGI42_00220</name>
</gene>
<dbReference type="GO" id="GO:0016020">
    <property type="term" value="C:membrane"/>
    <property type="evidence" value="ECO:0007669"/>
    <property type="project" value="InterPro"/>
</dbReference>
<dbReference type="OrthoDB" id="1891308at2"/>
<dbReference type="Pfam" id="PF12729">
    <property type="entry name" value="4HB_MCP_1"/>
    <property type="match status" value="1"/>
</dbReference>
<feature type="transmembrane region" description="Helical" evidence="5">
    <location>
        <begin position="21"/>
        <end position="43"/>
    </location>
</feature>
<proteinExistence type="inferred from homology"/>
<dbReference type="PANTHER" id="PTHR43531:SF11">
    <property type="entry name" value="METHYL-ACCEPTING CHEMOTAXIS PROTEIN 3"/>
    <property type="match status" value="1"/>
</dbReference>
<accession>A0A1D7XFW9</accession>
<dbReference type="InterPro" id="IPR003660">
    <property type="entry name" value="HAMP_dom"/>
</dbReference>
<dbReference type="GO" id="GO:0007165">
    <property type="term" value="P:signal transduction"/>
    <property type="evidence" value="ECO:0007669"/>
    <property type="project" value="UniProtKB-KW"/>
</dbReference>
<dbReference type="Proteomes" id="UP000094652">
    <property type="component" value="Chromosome"/>
</dbReference>
<keyword evidence="3" id="KW-0807">Transducer</keyword>
<keyword evidence="4" id="KW-0175">Coiled coil</keyword>
<feature type="coiled-coil region" evidence="4">
    <location>
        <begin position="539"/>
        <end position="566"/>
    </location>
</feature>
<dbReference type="GO" id="GO:0006935">
    <property type="term" value="P:chemotaxis"/>
    <property type="evidence" value="ECO:0007669"/>
    <property type="project" value="UniProtKB-KW"/>
</dbReference>
<keyword evidence="5" id="KW-0472">Membrane</keyword>
<dbReference type="PROSITE" id="PS50192">
    <property type="entry name" value="T_SNARE"/>
    <property type="match status" value="1"/>
</dbReference>
<dbReference type="RefSeq" id="WP_069678420.1">
    <property type="nucleotide sequence ID" value="NZ_CP017253.2"/>
</dbReference>
<protein>
    <submittedName>
        <fullName evidence="9">Chemotaxis protein</fullName>
    </submittedName>
</protein>
<dbReference type="InterPro" id="IPR051310">
    <property type="entry name" value="MCP_chemotaxis"/>
</dbReference>
<feature type="domain" description="T-SNARE coiled-coil homology" evidence="7">
    <location>
        <begin position="480"/>
        <end position="542"/>
    </location>
</feature>
<dbReference type="InterPro" id="IPR024478">
    <property type="entry name" value="HlyB_4HB_MCP"/>
</dbReference>
<dbReference type="Pfam" id="PF00015">
    <property type="entry name" value="MCPsignal"/>
    <property type="match status" value="1"/>
</dbReference>
<evidence type="ECO:0000259" key="7">
    <source>
        <dbReference type="PROSITE" id="PS50192"/>
    </source>
</evidence>
<dbReference type="PROSITE" id="PS50111">
    <property type="entry name" value="CHEMOTAXIS_TRANSDUC_2"/>
    <property type="match status" value="1"/>
</dbReference>
<dbReference type="SUPFAM" id="SSF58104">
    <property type="entry name" value="Methyl-accepting chemotaxis protein (MCP) signaling domain"/>
    <property type="match status" value="1"/>
</dbReference>
<organism evidence="9 10">
    <name type="scientific">Clostridium taeniosporum</name>
    <dbReference type="NCBI Taxonomy" id="394958"/>
    <lineage>
        <taxon>Bacteria</taxon>
        <taxon>Bacillati</taxon>
        <taxon>Bacillota</taxon>
        <taxon>Clostridia</taxon>
        <taxon>Eubacteriales</taxon>
        <taxon>Clostridiaceae</taxon>
        <taxon>Clostridium</taxon>
    </lineage>
</organism>
<feature type="coiled-coil region" evidence="4">
    <location>
        <begin position="84"/>
        <end position="135"/>
    </location>
</feature>
<dbReference type="InterPro" id="IPR000727">
    <property type="entry name" value="T_SNARE_dom"/>
</dbReference>
<dbReference type="EMBL" id="CP017253">
    <property type="protein sequence ID" value="AOR22254.1"/>
    <property type="molecule type" value="Genomic_DNA"/>
</dbReference>
<keyword evidence="1" id="KW-0145">Chemotaxis</keyword>
<evidence type="ECO:0000256" key="4">
    <source>
        <dbReference type="SAM" id="Coils"/>
    </source>
</evidence>
<name>A0A1D7XFW9_9CLOT</name>
<keyword evidence="5" id="KW-1133">Transmembrane helix</keyword>
<evidence type="ECO:0000313" key="10">
    <source>
        <dbReference type="Proteomes" id="UP000094652"/>
    </source>
</evidence>